<dbReference type="InterPro" id="IPR015947">
    <property type="entry name" value="PUA-like_sf"/>
</dbReference>
<dbReference type="AlphaFoldDB" id="A0A1H9B1K6"/>
<dbReference type="EMBL" id="FOEN01000002">
    <property type="protein sequence ID" value="SEP82108.1"/>
    <property type="molecule type" value="Genomic_DNA"/>
</dbReference>
<dbReference type="InterPro" id="IPR041532">
    <property type="entry name" value="RlmI-like_PUA"/>
</dbReference>
<evidence type="ECO:0000256" key="2">
    <source>
        <dbReference type="ARBA" id="ARBA00022679"/>
    </source>
</evidence>
<protein>
    <submittedName>
        <fullName evidence="6">23S rRNA (Cytosine1962-C5)-methyltransferase</fullName>
    </submittedName>
</protein>
<dbReference type="Gene3D" id="2.30.130.10">
    <property type="entry name" value="PUA domain"/>
    <property type="match status" value="1"/>
</dbReference>
<keyword evidence="7" id="KW-1185">Reference proteome</keyword>
<dbReference type="SUPFAM" id="SSF88697">
    <property type="entry name" value="PUA domain-like"/>
    <property type="match status" value="1"/>
</dbReference>
<feature type="domain" description="S-adenosylmethionine-dependent methyltransferase" evidence="4">
    <location>
        <begin position="168"/>
        <end position="393"/>
    </location>
</feature>
<dbReference type="Gene3D" id="3.30.750.80">
    <property type="entry name" value="RNA methyltransferase domain (HRMD) like"/>
    <property type="match status" value="1"/>
</dbReference>
<dbReference type="Pfam" id="PF10672">
    <property type="entry name" value="Methyltrans_SAM"/>
    <property type="match status" value="1"/>
</dbReference>
<dbReference type="STRING" id="89093.SAMN04488558_102124"/>
<keyword evidence="1 6" id="KW-0489">Methyltransferase</keyword>
<keyword evidence="2 6" id="KW-0808">Transferase</keyword>
<evidence type="ECO:0000256" key="1">
    <source>
        <dbReference type="ARBA" id="ARBA00022603"/>
    </source>
</evidence>
<dbReference type="GO" id="GO:0032259">
    <property type="term" value="P:methylation"/>
    <property type="evidence" value="ECO:0007669"/>
    <property type="project" value="UniProtKB-KW"/>
</dbReference>
<evidence type="ECO:0000259" key="4">
    <source>
        <dbReference type="Pfam" id="PF10672"/>
    </source>
</evidence>
<dbReference type="CDD" id="cd11572">
    <property type="entry name" value="RlmI_M_like"/>
    <property type="match status" value="1"/>
</dbReference>
<dbReference type="PANTHER" id="PTHR43042:SF3">
    <property type="entry name" value="RIBOSOMAL RNA LARGE SUBUNIT METHYLTRANSFERASE YWBD-RELATED"/>
    <property type="match status" value="1"/>
</dbReference>
<evidence type="ECO:0000313" key="7">
    <source>
        <dbReference type="Proteomes" id="UP000198833"/>
    </source>
</evidence>
<gene>
    <name evidence="6" type="ORF">SAMN04488558_102124</name>
</gene>
<name>A0A1H9B1K6_9LACT</name>
<dbReference type="OrthoDB" id="9805492at2"/>
<evidence type="ECO:0000313" key="6">
    <source>
        <dbReference type="EMBL" id="SEP82108.1"/>
    </source>
</evidence>
<evidence type="ECO:0000259" key="5">
    <source>
        <dbReference type="Pfam" id="PF17785"/>
    </source>
</evidence>
<organism evidence="6 7">
    <name type="scientific">Ignavigranum ruoffiae</name>
    <dbReference type="NCBI Taxonomy" id="89093"/>
    <lineage>
        <taxon>Bacteria</taxon>
        <taxon>Bacillati</taxon>
        <taxon>Bacillota</taxon>
        <taxon>Bacilli</taxon>
        <taxon>Lactobacillales</taxon>
        <taxon>Aerococcaceae</taxon>
        <taxon>Ignavigranum</taxon>
    </lineage>
</organism>
<sequence length="397" mass="45646">MTTYKMKSEASQKILQGYKLITEEDFLSGQGIENEEEGQRITLTQANGEFLAQAIVGRQHKGFAWIYSTRADQYFTREFFEYCLVQAIDQRFASFDLQKTNAFRLFNGEGDGVGGFTLDYYDGYLQINWYSRGIYAYRQWLNHYLQASPYDFKGCYQTLRFDLTGDEAAIQHLWGDQAPQPLKILENGVSFAIYLGQDWMTGIFTDQRDVRLFISQQAQGESLLNLFAYTGAFSLVAALAGIEKTVSVDVANRSRQGITDNFSLNGINLAESDHEIRIMDVFDYLRYAKRHQLQFDWVVCDPPTYARTKKYVFSADRDYPSLAEELFTLTKPGGMTIISTNHSGYDSNDFRQEMIEVANQHPGKCQLIQSFDLPEDYPTSEDPQSQYLKVLVFYRTC</sequence>
<evidence type="ECO:0000256" key="3">
    <source>
        <dbReference type="ARBA" id="ARBA00022691"/>
    </source>
</evidence>
<proteinExistence type="predicted"/>
<dbReference type="Gene3D" id="3.40.50.150">
    <property type="entry name" value="Vaccinia Virus protein VP39"/>
    <property type="match status" value="1"/>
</dbReference>
<dbReference type="InterPro" id="IPR029063">
    <property type="entry name" value="SAM-dependent_MTases_sf"/>
</dbReference>
<dbReference type="Pfam" id="PF17785">
    <property type="entry name" value="PUA_3"/>
    <property type="match status" value="1"/>
</dbReference>
<dbReference type="RefSeq" id="WP_092570552.1">
    <property type="nucleotide sequence ID" value="NZ_FOEN01000002.1"/>
</dbReference>
<keyword evidence="3" id="KW-0949">S-adenosyl-L-methionine</keyword>
<dbReference type="InterPro" id="IPR036974">
    <property type="entry name" value="PUA_sf"/>
</dbReference>
<dbReference type="SUPFAM" id="SSF53335">
    <property type="entry name" value="S-adenosyl-L-methionine-dependent methyltransferases"/>
    <property type="match status" value="1"/>
</dbReference>
<dbReference type="PANTHER" id="PTHR43042">
    <property type="entry name" value="SAM-DEPENDENT METHYLTRANSFERASE"/>
    <property type="match status" value="1"/>
</dbReference>
<dbReference type="Proteomes" id="UP000198833">
    <property type="component" value="Unassembled WGS sequence"/>
</dbReference>
<dbReference type="GO" id="GO:0003723">
    <property type="term" value="F:RNA binding"/>
    <property type="evidence" value="ECO:0007669"/>
    <property type="project" value="InterPro"/>
</dbReference>
<dbReference type="GO" id="GO:0008168">
    <property type="term" value="F:methyltransferase activity"/>
    <property type="evidence" value="ECO:0007669"/>
    <property type="project" value="UniProtKB-KW"/>
</dbReference>
<dbReference type="CDD" id="cd02440">
    <property type="entry name" value="AdoMet_MTases"/>
    <property type="match status" value="1"/>
</dbReference>
<dbReference type="InterPro" id="IPR019614">
    <property type="entry name" value="SAM-dep_methyl-trfase"/>
</dbReference>
<reference evidence="6 7" key="1">
    <citation type="submission" date="2016-10" db="EMBL/GenBank/DDBJ databases">
        <authorList>
            <person name="de Groot N.N."/>
        </authorList>
    </citation>
    <scope>NUCLEOTIDE SEQUENCE [LARGE SCALE GENOMIC DNA]</scope>
    <source>
        <strain evidence="6 7">DSM 15695</strain>
    </source>
</reference>
<accession>A0A1H9B1K6</accession>
<feature type="domain" description="RlmI-like PUA" evidence="5">
    <location>
        <begin position="6"/>
        <end position="68"/>
    </location>
</feature>